<accession>U3P5Y5</accession>
<keyword evidence="2" id="KW-1185">Reference proteome</keyword>
<name>U3P5Y5_LEIXC</name>
<proteinExistence type="predicted"/>
<dbReference type="AlphaFoldDB" id="U3P5Y5"/>
<protein>
    <submittedName>
        <fullName evidence="1">Uncharacterized protein</fullName>
    </submittedName>
</protein>
<evidence type="ECO:0000313" key="1">
    <source>
        <dbReference type="EMBL" id="AGW41216.1"/>
    </source>
</evidence>
<dbReference type="EMBL" id="CP006734">
    <property type="protein sequence ID" value="AGW41216.1"/>
    <property type="molecule type" value="Genomic_DNA"/>
</dbReference>
<dbReference type="KEGG" id="lxy:O159_11230"/>
<sequence length="138" mass="15095">MTSEVRKKYPTPLDLAKARADCLNDKGWNVTVDDDAQIHASYPSAKDAGYQKDSHACLLKLGIDPDAPTPDSVVSAMYPLYEKGAACLIAHGWPISEAPSLQVFKDTYETNPWFPWGEVPTGSLADALKLCPQPKPTY</sequence>
<evidence type="ECO:0000313" key="2">
    <source>
        <dbReference type="Proteomes" id="UP000016743"/>
    </source>
</evidence>
<gene>
    <name evidence="1" type="ORF">O159_11230</name>
</gene>
<organism evidence="1 2">
    <name type="scientific">Leifsonia xyli subsp. cynodontis DSM 46306</name>
    <dbReference type="NCBI Taxonomy" id="1389489"/>
    <lineage>
        <taxon>Bacteria</taxon>
        <taxon>Bacillati</taxon>
        <taxon>Actinomycetota</taxon>
        <taxon>Actinomycetes</taxon>
        <taxon>Micrococcales</taxon>
        <taxon>Microbacteriaceae</taxon>
        <taxon>Leifsonia</taxon>
    </lineage>
</organism>
<dbReference type="Proteomes" id="UP000016743">
    <property type="component" value="Chromosome"/>
</dbReference>
<dbReference type="HOGENOM" id="CLU_1852703_0_0_11"/>
<reference evidence="1 2" key="1">
    <citation type="journal article" date="2013" name="Genome Announc.">
        <title>Complete Genome Sequence of Leifsonia xyli subsp. cynodontis Strain DSM46306, a Gram-Positive Bacterial Pathogen of Grasses.</title>
        <authorList>
            <person name="Monteiro-Vitorello C.B."/>
            <person name="Zerillo M.M."/>
            <person name="Van Sluys M.A."/>
            <person name="Camargo L.E."/>
            <person name="Kitajima J.P."/>
        </authorList>
    </citation>
    <scope>NUCLEOTIDE SEQUENCE [LARGE SCALE GENOMIC DNA]</scope>
    <source>
        <strain evidence="1 2">DSM 46306</strain>
    </source>
</reference>
<dbReference type="eggNOG" id="ENOG502ZTWF">
    <property type="taxonomic scope" value="Bacteria"/>
</dbReference>